<keyword evidence="3" id="KW-1185">Reference proteome</keyword>
<evidence type="ECO:0000259" key="1">
    <source>
        <dbReference type="Pfam" id="PF03358"/>
    </source>
</evidence>
<sequence length="200" mass="22348">MKITLISTSSRENSNSLRFVSFLRHLLAEEGQHEVSLVTFENYDIPLVGQGSVKKDTLTPFQEELIGAWEAADLVLFAMPEYNWTAPPQATNAIHQLGGPAFKHLFDNKVFAMVGISNGRGGRQPALDMTTVVNKIISFTTSYSIVSPKLYESHETDKNLDENGHFIGHEVYDRTARAFLAYTLTVAQRWIGTEQLVGEE</sequence>
<dbReference type="Gene3D" id="3.40.50.360">
    <property type="match status" value="1"/>
</dbReference>
<feature type="domain" description="NADPH-dependent FMN reductase-like" evidence="1">
    <location>
        <begin position="1"/>
        <end position="134"/>
    </location>
</feature>
<proteinExistence type="predicted"/>
<dbReference type="Proteomes" id="UP001597512">
    <property type="component" value="Unassembled WGS sequence"/>
</dbReference>
<protein>
    <submittedName>
        <fullName evidence="2">NAD(P)H-dependent oxidoreductase</fullName>
        <ecNumber evidence="2">1.-.-.-</ecNumber>
    </submittedName>
</protein>
<keyword evidence="2" id="KW-0560">Oxidoreductase</keyword>
<dbReference type="GO" id="GO:0016491">
    <property type="term" value="F:oxidoreductase activity"/>
    <property type="evidence" value="ECO:0007669"/>
    <property type="project" value="UniProtKB-KW"/>
</dbReference>
<dbReference type="EC" id="1.-.-.-" evidence="2"/>
<dbReference type="EMBL" id="JBHUOM010000012">
    <property type="protein sequence ID" value="MFD2935255.1"/>
    <property type="molecule type" value="Genomic_DNA"/>
</dbReference>
<accession>A0ABW6AM40</accession>
<comment type="caution">
    <text evidence="2">The sequence shown here is derived from an EMBL/GenBank/DDBJ whole genome shotgun (WGS) entry which is preliminary data.</text>
</comment>
<dbReference type="SUPFAM" id="SSF52218">
    <property type="entry name" value="Flavoproteins"/>
    <property type="match status" value="1"/>
</dbReference>
<dbReference type="InterPro" id="IPR029039">
    <property type="entry name" value="Flavoprotein-like_sf"/>
</dbReference>
<organism evidence="2 3">
    <name type="scientific">Spirosoma flavum</name>
    <dbReference type="NCBI Taxonomy" id="2048557"/>
    <lineage>
        <taxon>Bacteria</taxon>
        <taxon>Pseudomonadati</taxon>
        <taxon>Bacteroidota</taxon>
        <taxon>Cytophagia</taxon>
        <taxon>Cytophagales</taxon>
        <taxon>Cytophagaceae</taxon>
        <taxon>Spirosoma</taxon>
    </lineage>
</organism>
<dbReference type="PANTHER" id="PTHR30543">
    <property type="entry name" value="CHROMATE REDUCTASE"/>
    <property type="match status" value="1"/>
</dbReference>
<dbReference type="PANTHER" id="PTHR30543:SF21">
    <property type="entry name" value="NAD(P)H-DEPENDENT FMN REDUCTASE LOT6"/>
    <property type="match status" value="1"/>
</dbReference>
<evidence type="ECO:0000313" key="3">
    <source>
        <dbReference type="Proteomes" id="UP001597512"/>
    </source>
</evidence>
<name>A0ABW6AM40_9BACT</name>
<dbReference type="InterPro" id="IPR005025">
    <property type="entry name" value="FMN_Rdtase-like_dom"/>
</dbReference>
<evidence type="ECO:0000313" key="2">
    <source>
        <dbReference type="EMBL" id="MFD2935255.1"/>
    </source>
</evidence>
<reference evidence="3" key="1">
    <citation type="journal article" date="2019" name="Int. J. Syst. Evol. Microbiol.">
        <title>The Global Catalogue of Microorganisms (GCM) 10K type strain sequencing project: providing services to taxonomists for standard genome sequencing and annotation.</title>
        <authorList>
            <consortium name="The Broad Institute Genomics Platform"/>
            <consortium name="The Broad Institute Genome Sequencing Center for Infectious Disease"/>
            <person name="Wu L."/>
            <person name="Ma J."/>
        </authorList>
    </citation>
    <scope>NUCLEOTIDE SEQUENCE [LARGE SCALE GENOMIC DNA]</scope>
    <source>
        <strain evidence="3">KCTC 52490</strain>
    </source>
</reference>
<dbReference type="Pfam" id="PF03358">
    <property type="entry name" value="FMN_red"/>
    <property type="match status" value="1"/>
</dbReference>
<gene>
    <name evidence="2" type="ORF">ACFS25_15810</name>
</gene>
<dbReference type="InterPro" id="IPR050712">
    <property type="entry name" value="NAD(P)H-dep_reductase"/>
</dbReference>
<dbReference type="RefSeq" id="WP_381502819.1">
    <property type="nucleotide sequence ID" value="NZ_JBHUOM010000012.1"/>
</dbReference>